<comment type="caution">
    <text evidence="3">The sequence shown here is derived from an EMBL/GenBank/DDBJ whole genome shotgun (WGS) entry which is preliminary data.</text>
</comment>
<dbReference type="NCBIfam" id="NF008740">
    <property type="entry name" value="PRK11770.1-2"/>
    <property type="match status" value="1"/>
</dbReference>
<dbReference type="Proteomes" id="UP001221838">
    <property type="component" value="Unassembled WGS sequence"/>
</dbReference>
<protein>
    <submittedName>
        <fullName evidence="3">YccF domain-containing protein</fullName>
    </submittedName>
</protein>
<dbReference type="Pfam" id="PF03733">
    <property type="entry name" value="YccF"/>
    <property type="match status" value="2"/>
</dbReference>
<dbReference type="InterPro" id="IPR031308">
    <property type="entry name" value="UCP028777"/>
</dbReference>
<dbReference type="RefSeq" id="WP_272135656.1">
    <property type="nucleotide sequence ID" value="NZ_JAQNDM010000002.1"/>
</dbReference>
<proteinExistence type="predicted"/>
<dbReference type="InterPro" id="IPR052937">
    <property type="entry name" value="Inner_membrane_protein"/>
</dbReference>
<evidence type="ECO:0000313" key="3">
    <source>
        <dbReference type="EMBL" id="MDC0708126.1"/>
    </source>
</evidence>
<feature type="transmembrane region" description="Helical" evidence="1">
    <location>
        <begin position="7"/>
        <end position="25"/>
    </location>
</feature>
<feature type="domain" description="Inner membrane component" evidence="2">
    <location>
        <begin position="4"/>
        <end position="55"/>
    </location>
</feature>
<evidence type="ECO:0000256" key="1">
    <source>
        <dbReference type="SAM" id="Phobius"/>
    </source>
</evidence>
<evidence type="ECO:0000259" key="2">
    <source>
        <dbReference type="Pfam" id="PF03733"/>
    </source>
</evidence>
<name>A0ABT5D3I1_9BACT</name>
<feature type="domain" description="Inner membrane component" evidence="2">
    <location>
        <begin position="69"/>
        <end position="119"/>
    </location>
</feature>
<dbReference type="PIRSF" id="PIRSF028777">
    <property type="entry name" value="UCP028777"/>
    <property type="match status" value="1"/>
</dbReference>
<gene>
    <name evidence="3" type="ORF">POL68_06565</name>
</gene>
<organism evidence="3 4">
    <name type="scientific">Stigmatella ashevillensis</name>
    <dbReference type="NCBI Taxonomy" id="2995309"/>
    <lineage>
        <taxon>Bacteria</taxon>
        <taxon>Pseudomonadati</taxon>
        <taxon>Myxococcota</taxon>
        <taxon>Myxococcia</taxon>
        <taxon>Myxococcales</taxon>
        <taxon>Cystobacterineae</taxon>
        <taxon>Archangiaceae</taxon>
        <taxon>Stigmatella</taxon>
    </lineage>
</organism>
<keyword evidence="1" id="KW-0812">Transmembrane</keyword>
<evidence type="ECO:0000313" key="4">
    <source>
        <dbReference type="Proteomes" id="UP001221838"/>
    </source>
</evidence>
<sequence length="123" mass="13366">MRLLLNVLWVVFGGGFIIWLEYLLGGLLLCLTIVGIPFGLQCFKLAWLGLLPFGKDILDEPGANPVGCVLNVFWIIVAGIWIFLSHLGLALGLAVTIIGIPFAIQHVKLAMLALAPFGKRVRS</sequence>
<keyword evidence="1" id="KW-1133">Transmembrane helix</keyword>
<feature type="transmembrane region" description="Helical" evidence="1">
    <location>
        <begin position="90"/>
        <end position="115"/>
    </location>
</feature>
<accession>A0ABT5D3I1</accession>
<dbReference type="EMBL" id="JAQNDM010000002">
    <property type="protein sequence ID" value="MDC0708126.1"/>
    <property type="molecule type" value="Genomic_DNA"/>
</dbReference>
<keyword evidence="1" id="KW-0472">Membrane</keyword>
<dbReference type="PANTHER" id="PTHR42903">
    <property type="entry name" value="INNER MEMBRANE PROTEIN YCCF"/>
    <property type="match status" value="1"/>
</dbReference>
<dbReference type="InterPro" id="IPR005185">
    <property type="entry name" value="YccF"/>
</dbReference>
<reference evidence="3 4" key="1">
    <citation type="submission" date="2022-11" db="EMBL/GenBank/DDBJ databases">
        <title>Minimal conservation of predation-associated metabolite biosynthetic gene clusters underscores biosynthetic potential of Myxococcota including descriptions for ten novel species: Archangium lansinium sp. nov., Myxococcus landrumus sp. nov., Nannocystis bai.</title>
        <authorList>
            <person name="Ahearne A."/>
            <person name="Stevens C."/>
            <person name="Dowd S."/>
        </authorList>
    </citation>
    <scope>NUCLEOTIDE SEQUENCE [LARGE SCALE GENOMIC DNA]</scope>
    <source>
        <strain evidence="3 4">NCWAL01</strain>
    </source>
</reference>
<keyword evidence="4" id="KW-1185">Reference proteome</keyword>
<feature type="transmembrane region" description="Helical" evidence="1">
    <location>
        <begin position="63"/>
        <end position="84"/>
    </location>
</feature>
<dbReference type="PANTHER" id="PTHR42903:SF1">
    <property type="entry name" value="INNER MEMBRANE PROTEIN YCCF"/>
    <property type="match status" value="1"/>
</dbReference>